<evidence type="ECO:0000259" key="2">
    <source>
        <dbReference type="Pfam" id="PF01266"/>
    </source>
</evidence>
<evidence type="ECO:0000256" key="1">
    <source>
        <dbReference type="ARBA" id="ARBA00023002"/>
    </source>
</evidence>
<keyword evidence="1" id="KW-0560">Oxidoreductase</keyword>
<dbReference type="KEGG" id="kmn:HW532_07320"/>
<dbReference type="SUPFAM" id="SSF51905">
    <property type="entry name" value="FAD/NAD(P)-binding domain"/>
    <property type="match status" value="1"/>
</dbReference>
<dbReference type="AlphaFoldDB" id="A0A7S8C359"/>
<dbReference type="RefSeq" id="WP_213163767.1">
    <property type="nucleotide sequence ID" value="NZ_CP058214.1"/>
</dbReference>
<dbReference type="PANTHER" id="PTHR13847:SF281">
    <property type="entry name" value="FAD DEPENDENT OXIDOREDUCTASE DOMAIN-CONTAINING PROTEIN"/>
    <property type="match status" value="1"/>
</dbReference>
<dbReference type="PANTHER" id="PTHR13847">
    <property type="entry name" value="SARCOSINE DEHYDROGENASE-RELATED"/>
    <property type="match status" value="1"/>
</dbReference>
<keyword evidence="4" id="KW-1185">Reference proteome</keyword>
<reference evidence="3 4" key="1">
    <citation type="submission" date="2020-06" db="EMBL/GenBank/DDBJ databases">
        <title>Genome sequence of 2 isolates from Red Sea Mangroves.</title>
        <authorList>
            <person name="Sefrji F."/>
            <person name="Michoud G."/>
            <person name="Merlino G."/>
            <person name="Daffonchio D."/>
        </authorList>
    </citation>
    <scope>NUCLEOTIDE SEQUENCE [LARGE SCALE GENOMIC DNA]</scope>
    <source>
        <strain evidence="3 4">R1DC25</strain>
    </source>
</reference>
<dbReference type="GO" id="GO:0005737">
    <property type="term" value="C:cytoplasm"/>
    <property type="evidence" value="ECO:0007669"/>
    <property type="project" value="TreeGrafter"/>
</dbReference>
<dbReference type="Gene3D" id="3.50.50.60">
    <property type="entry name" value="FAD/NAD(P)-binding domain"/>
    <property type="match status" value="1"/>
</dbReference>
<dbReference type="Proteomes" id="UP000593594">
    <property type="component" value="Chromosome"/>
</dbReference>
<evidence type="ECO:0000313" key="3">
    <source>
        <dbReference type="EMBL" id="QPC42533.1"/>
    </source>
</evidence>
<dbReference type="InterPro" id="IPR036188">
    <property type="entry name" value="FAD/NAD-bd_sf"/>
</dbReference>
<dbReference type="Gene3D" id="3.30.9.10">
    <property type="entry name" value="D-Amino Acid Oxidase, subunit A, domain 2"/>
    <property type="match status" value="1"/>
</dbReference>
<dbReference type="EMBL" id="CP058214">
    <property type="protein sequence ID" value="QPC42533.1"/>
    <property type="molecule type" value="Genomic_DNA"/>
</dbReference>
<evidence type="ECO:0000313" key="4">
    <source>
        <dbReference type="Proteomes" id="UP000593594"/>
    </source>
</evidence>
<dbReference type="InterPro" id="IPR006076">
    <property type="entry name" value="FAD-dep_OxRdtase"/>
</dbReference>
<sequence>MADDIFHPDFKAEPYWWEFAAPDPRNTEGPPARCDAVIVGGGFAGLNAALELARRGTAVTVLEMGPFGQGASTRNAGHVSSGFNLGKAPSSSERSPALRHLGEAGYGALLDEAASSFDHLETLIAREAISCDWRIRGRFVGALTPRHFRALARKSADAPGVNIVERADQYSEIASDFYHGGIAIERSGQLNPALYHRGLMEACRRQGVTLVAECPATAVHRSDGGFRVDTPRGEIRTDGVFVATNGYTGRLVPWLRRRIIPLGSYIIATEPLGAERANALIPTGRTINDTKRVLSYFRLSPDGTRLLFGGRESFRPIDERGSARLLYRTMLRVFPQLQGVRITHSWTGNVAFTFDFLPHLGAVDGVHYAAGCNGSGVAMMSYLGYRAALTMAGGNETSAFERLAHPARWFYRETPWFMPLVGRYYQFRDARDRRRAATGDPT</sequence>
<gene>
    <name evidence="3" type="ORF">HW532_07320</name>
</gene>
<organism evidence="3 4">
    <name type="scientific">Kaustia mangrovi</name>
    <dbReference type="NCBI Taxonomy" id="2593653"/>
    <lineage>
        <taxon>Bacteria</taxon>
        <taxon>Pseudomonadati</taxon>
        <taxon>Pseudomonadota</taxon>
        <taxon>Alphaproteobacteria</taxon>
        <taxon>Hyphomicrobiales</taxon>
        <taxon>Parvibaculaceae</taxon>
        <taxon>Kaustia</taxon>
    </lineage>
</organism>
<dbReference type="Pfam" id="PF01266">
    <property type="entry name" value="DAO"/>
    <property type="match status" value="1"/>
</dbReference>
<proteinExistence type="predicted"/>
<protein>
    <submittedName>
        <fullName evidence="3">FAD-binding oxidoreductase</fullName>
    </submittedName>
</protein>
<dbReference type="GO" id="GO:0016491">
    <property type="term" value="F:oxidoreductase activity"/>
    <property type="evidence" value="ECO:0007669"/>
    <property type="project" value="UniProtKB-KW"/>
</dbReference>
<feature type="domain" description="FAD dependent oxidoreductase" evidence="2">
    <location>
        <begin position="35"/>
        <end position="386"/>
    </location>
</feature>
<name>A0A7S8C359_9HYPH</name>
<accession>A0A7S8C359</accession>